<proteinExistence type="predicted"/>
<keyword evidence="3" id="KW-1185">Reference proteome</keyword>
<sequence>MNSAVRRFTLFFFSLALLASCEDPSDIGLDLQDENQIGTFYTDTLTINSGTVLQTDSILSFNQDRAVLGGYLDPVAGSVKAAIFTELALGGNDLNFGENPLLDSVTLTLDYDLIYGGVGQQLSFSVHRLTEGFQEKASYFTNSSIPYGSSLGSITFKPELLTEIVDTANKTERSFYRLPKLHLDRAFGQELLNQSNKDPLKNQVKFSQYLKGLAIVPTEASPRVLIAANLGSNSKVVLYFKNGTDTTRKSHTFFFSGNGARDFSRITADRTGTALENLQKNAFLPSEAVNGETYLQSSTQLLTKLTIPHLDKLKEKYGNIVINRAELVLPIKNGTTNTIKPPSKLAMYYANGNRIKENSSGIELTVPKDLAFAVNSNNYPAELTYNTKLNQYTVNLTAYVQAILLGQLPNSSIIVAPARFSAAGTTGAASVSREIVPYRAVLSNTAERGMKLRIYFSKLD</sequence>
<name>A0A6B3LGY9_9BACT</name>
<dbReference type="PROSITE" id="PS51257">
    <property type="entry name" value="PROKAR_LIPOPROTEIN"/>
    <property type="match status" value="1"/>
</dbReference>
<dbReference type="Pfam" id="PF14092">
    <property type="entry name" value="DUF4270"/>
    <property type="match status" value="1"/>
</dbReference>
<evidence type="ECO:0000313" key="3">
    <source>
        <dbReference type="Proteomes" id="UP000474777"/>
    </source>
</evidence>
<dbReference type="EMBL" id="JAAGWD010000001">
    <property type="protein sequence ID" value="NEM96312.1"/>
    <property type="molecule type" value="Genomic_DNA"/>
</dbReference>
<evidence type="ECO:0000256" key="1">
    <source>
        <dbReference type="SAM" id="SignalP"/>
    </source>
</evidence>
<reference evidence="2 3" key="1">
    <citation type="submission" date="2020-02" db="EMBL/GenBank/DDBJ databases">
        <authorList>
            <person name="Kim M.K."/>
        </authorList>
    </citation>
    <scope>NUCLEOTIDE SEQUENCE [LARGE SCALE GENOMIC DNA]</scope>
    <source>
        <strain evidence="2 3">BT327</strain>
    </source>
</reference>
<keyword evidence="1" id="KW-0732">Signal</keyword>
<dbReference type="RefSeq" id="WP_163911322.1">
    <property type="nucleotide sequence ID" value="NZ_JAAGWD010000001.1"/>
</dbReference>
<evidence type="ECO:0000313" key="2">
    <source>
        <dbReference type="EMBL" id="NEM96312.1"/>
    </source>
</evidence>
<dbReference type="Proteomes" id="UP000474777">
    <property type="component" value="Unassembled WGS sequence"/>
</dbReference>
<dbReference type="InterPro" id="IPR025366">
    <property type="entry name" value="DUF4270"/>
</dbReference>
<feature type="signal peptide" evidence="1">
    <location>
        <begin position="1"/>
        <end position="19"/>
    </location>
</feature>
<gene>
    <name evidence="2" type="ORF">GXP69_01280</name>
</gene>
<organism evidence="2 3">
    <name type="scientific">Pontibacter burrus</name>
    <dbReference type="NCBI Taxonomy" id="2704466"/>
    <lineage>
        <taxon>Bacteria</taxon>
        <taxon>Pseudomonadati</taxon>
        <taxon>Bacteroidota</taxon>
        <taxon>Cytophagia</taxon>
        <taxon>Cytophagales</taxon>
        <taxon>Hymenobacteraceae</taxon>
        <taxon>Pontibacter</taxon>
    </lineage>
</organism>
<feature type="chain" id="PRO_5025558768" evidence="1">
    <location>
        <begin position="20"/>
        <end position="460"/>
    </location>
</feature>
<dbReference type="AlphaFoldDB" id="A0A6B3LGY9"/>
<comment type="caution">
    <text evidence="2">The sequence shown here is derived from an EMBL/GenBank/DDBJ whole genome shotgun (WGS) entry which is preliminary data.</text>
</comment>
<protein>
    <submittedName>
        <fullName evidence="2">DUF4270 domain-containing protein</fullName>
    </submittedName>
</protein>
<accession>A0A6B3LGY9</accession>